<reference evidence="2" key="1">
    <citation type="submission" date="2022-11" db="UniProtKB">
        <authorList>
            <consortium name="WormBaseParasite"/>
        </authorList>
    </citation>
    <scope>IDENTIFICATION</scope>
</reference>
<protein>
    <submittedName>
        <fullName evidence="2">Ovule protein</fullName>
    </submittedName>
</protein>
<accession>A0A914Y8L1</accession>
<evidence type="ECO:0000313" key="2">
    <source>
        <dbReference type="WBParaSite" id="PSU_v2.g15608.t1"/>
    </source>
</evidence>
<keyword evidence="1" id="KW-1185">Reference proteome</keyword>
<evidence type="ECO:0000313" key="1">
    <source>
        <dbReference type="Proteomes" id="UP000887577"/>
    </source>
</evidence>
<dbReference type="AlphaFoldDB" id="A0A914Y8L1"/>
<dbReference type="WBParaSite" id="PSU_v2.g15608.t1">
    <property type="protein sequence ID" value="PSU_v2.g15608.t1"/>
    <property type="gene ID" value="PSU_v2.g15608"/>
</dbReference>
<name>A0A914Y8L1_9BILA</name>
<organism evidence="1 2">
    <name type="scientific">Panagrolaimus superbus</name>
    <dbReference type="NCBI Taxonomy" id="310955"/>
    <lineage>
        <taxon>Eukaryota</taxon>
        <taxon>Metazoa</taxon>
        <taxon>Ecdysozoa</taxon>
        <taxon>Nematoda</taxon>
        <taxon>Chromadorea</taxon>
        <taxon>Rhabditida</taxon>
        <taxon>Tylenchina</taxon>
        <taxon>Panagrolaimomorpha</taxon>
        <taxon>Panagrolaimoidea</taxon>
        <taxon>Panagrolaimidae</taxon>
        <taxon>Panagrolaimus</taxon>
    </lineage>
</organism>
<dbReference type="Proteomes" id="UP000887577">
    <property type="component" value="Unplaced"/>
</dbReference>
<proteinExistence type="predicted"/>
<sequence>MNLQLALPQSNHSNSVYSFDNPRPQNFVIPYTIIKYIYSSSSSVKAWKKMIRACKYFFSKHRVYPIECLETSMRSTTK</sequence>